<dbReference type="PROSITE" id="PS50801">
    <property type="entry name" value="STAS"/>
    <property type="match status" value="1"/>
</dbReference>
<dbReference type="InterPro" id="IPR036513">
    <property type="entry name" value="STAS_dom_sf"/>
</dbReference>
<evidence type="ECO:0000313" key="2">
    <source>
        <dbReference type="EMBL" id="AVK97776.1"/>
    </source>
</evidence>
<dbReference type="Proteomes" id="UP000255295">
    <property type="component" value="Unassembled WGS sequence"/>
</dbReference>
<dbReference type="RefSeq" id="WP_024361473.1">
    <property type="nucleotide sequence ID" value="NZ_BJNS01000018.1"/>
</dbReference>
<proteinExistence type="predicted"/>
<evidence type="ECO:0000259" key="1">
    <source>
        <dbReference type="PROSITE" id="PS50801"/>
    </source>
</evidence>
<gene>
    <name evidence="3" type="primary">rsbV_1</name>
    <name evidence="2" type="ORF">LS41612_16570</name>
    <name evidence="3" type="ORF">NCTC10338_01378</name>
</gene>
<dbReference type="GO" id="GO:0043856">
    <property type="term" value="F:anti-sigma factor antagonist activity"/>
    <property type="evidence" value="ECO:0007669"/>
    <property type="project" value="TreeGrafter"/>
</dbReference>
<dbReference type="Proteomes" id="UP000238825">
    <property type="component" value="Chromosome"/>
</dbReference>
<reference evidence="2 4" key="1">
    <citation type="submission" date="2017-03" db="EMBL/GenBank/DDBJ databases">
        <title>The whole genome sequencing and assembly of Lysinibacillus sphaericus DSM 28T strain.</title>
        <authorList>
            <person name="Lee Y.-J."/>
            <person name="Yi H."/>
            <person name="Bahn Y.-S."/>
            <person name="Kim J.F."/>
            <person name="Lee D.-W."/>
        </authorList>
    </citation>
    <scope>NUCLEOTIDE SEQUENCE [LARGE SCALE GENOMIC DNA]</scope>
    <source>
        <strain evidence="2 4">DSM 28</strain>
    </source>
</reference>
<feature type="domain" description="STAS" evidence="1">
    <location>
        <begin position="5"/>
        <end position="92"/>
    </location>
</feature>
<dbReference type="EMBL" id="UFSZ01000001">
    <property type="protein sequence ID" value="SUV16300.1"/>
    <property type="molecule type" value="Genomic_DNA"/>
</dbReference>
<dbReference type="PANTHER" id="PTHR33495">
    <property type="entry name" value="ANTI-SIGMA FACTOR ANTAGONIST TM_1081-RELATED-RELATED"/>
    <property type="match status" value="1"/>
</dbReference>
<evidence type="ECO:0000313" key="5">
    <source>
        <dbReference type="Proteomes" id="UP000255295"/>
    </source>
</evidence>
<dbReference type="GeneID" id="48277812"/>
<organism evidence="2 4">
    <name type="scientific">Lysinibacillus sphaericus</name>
    <name type="common">Bacillus sphaericus</name>
    <dbReference type="NCBI Taxonomy" id="1421"/>
    <lineage>
        <taxon>Bacteria</taxon>
        <taxon>Bacillati</taxon>
        <taxon>Bacillota</taxon>
        <taxon>Bacilli</taxon>
        <taxon>Bacillales</taxon>
        <taxon>Bacillaceae</taxon>
        <taxon>Lysinibacillus</taxon>
    </lineage>
</organism>
<accession>A0A2S0K349</accession>
<sequence>MNQKNMINIDTKADYILIAFTGKLEYGLIGDLKEELHAISFDTKHGYIIDMQKVTNIDSTGFGMIINFAKKVTTLDKKIAIIVTDDFIRKLFAISQCDKVFPIAKSELQAKQYIKEEKWLGELALSEY</sequence>
<dbReference type="SUPFAM" id="SSF52091">
    <property type="entry name" value="SpoIIaa-like"/>
    <property type="match status" value="1"/>
</dbReference>
<dbReference type="Pfam" id="PF01740">
    <property type="entry name" value="STAS"/>
    <property type="match status" value="1"/>
</dbReference>
<dbReference type="EMBL" id="CP019980">
    <property type="protein sequence ID" value="AVK97776.1"/>
    <property type="molecule type" value="Genomic_DNA"/>
</dbReference>
<evidence type="ECO:0000313" key="3">
    <source>
        <dbReference type="EMBL" id="SUV16300.1"/>
    </source>
</evidence>
<dbReference type="InterPro" id="IPR002645">
    <property type="entry name" value="STAS_dom"/>
</dbReference>
<protein>
    <submittedName>
        <fullName evidence="2">Anti-anti-sigma factor</fullName>
    </submittedName>
    <submittedName>
        <fullName evidence="3">Anti-sigma-factor antagonist</fullName>
    </submittedName>
</protein>
<dbReference type="Gene3D" id="3.30.750.24">
    <property type="entry name" value="STAS domain"/>
    <property type="match status" value="1"/>
</dbReference>
<evidence type="ECO:0000313" key="4">
    <source>
        <dbReference type="Proteomes" id="UP000238825"/>
    </source>
</evidence>
<dbReference type="AlphaFoldDB" id="A0A2S0K349"/>
<dbReference type="CDD" id="cd07043">
    <property type="entry name" value="STAS_anti-anti-sigma_factors"/>
    <property type="match status" value="1"/>
</dbReference>
<name>A0A2S0K349_LYSSH</name>
<reference evidence="3 5" key="2">
    <citation type="submission" date="2018-06" db="EMBL/GenBank/DDBJ databases">
        <authorList>
            <consortium name="Pathogen Informatics"/>
            <person name="Doyle S."/>
        </authorList>
    </citation>
    <scope>NUCLEOTIDE SEQUENCE [LARGE SCALE GENOMIC DNA]</scope>
    <source>
        <strain evidence="3 5">NCTC10338</strain>
    </source>
</reference>